<dbReference type="InterPro" id="IPR007459">
    <property type="entry name" value="DNA_pol3_chi"/>
</dbReference>
<proteinExistence type="predicted"/>
<organism evidence="1">
    <name type="scientific">mine drainage metagenome</name>
    <dbReference type="NCBI Taxonomy" id="410659"/>
    <lineage>
        <taxon>unclassified sequences</taxon>
        <taxon>metagenomes</taxon>
        <taxon>ecological metagenomes</taxon>
    </lineage>
</organism>
<name>A0A1J5R2P5_9ZZZZ</name>
<accession>A0A1J5R2P5</accession>
<dbReference type="GO" id="GO:0006260">
    <property type="term" value="P:DNA replication"/>
    <property type="evidence" value="ECO:0007669"/>
    <property type="project" value="InterPro"/>
</dbReference>
<evidence type="ECO:0000313" key="1">
    <source>
        <dbReference type="EMBL" id="OIQ86327.1"/>
    </source>
</evidence>
<dbReference type="Gene3D" id="3.40.50.10110">
    <property type="entry name" value="DNA polymerase III subunit chi"/>
    <property type="match status" value="1"/>
</dbReference>
<reference evidence="1" key="1">
    <citation type="submission" date="2016-10" db="EMBL/GenBank/DDBJ databases">
        <title>Sequence of Gallionella enrichment culture.</title>
        <authorList>
            <person name="Poehlein A."/>
            <person name="Muehling M."/>
            <person name="Daniel R."/>
        </authorList>
    </citation>
    <scope>NUCLEOTIDE SEQUENCE</scope>
</reference>
<dbReference type="InterPro" id="IPR036768">
    <property type="entry name" value="PolIII_chi_sf"/>
</dbReference>
<comment type="caution">
    <text evidence="1">The sequence shown here is derived from an EMBL/GenBank/DDBJ whole genome shotgun (WGS) entry which is preliminary data.</text>
</comment>
<dbReference type="GO" id="GO:0032298">
    <property type="term" value="P:positive regulation of DNA-templated DNA replication initiation"/>
    <property type="evidence" value="ECO:0007669"/>
    <property type="project" value="TreeGrafter"/>
</dbReference>
<dbReference type="PANTHER" id="PTHR38767">
    <property type="entry name" value="DNA POLYMERASE III SUBUNIT CHI"/>
    <property type="match status" value="1"/>
</dbReference>
<dbReference type="PANTHER" id="PTHR38767:SF1">
    <property type="entry name" value="DNA POLYMERASE III SUBUNIT CHI"/>
    <property type="match status" value="1"/>
</dbReference>
<dbReference type="GO" id="GO:0003887">
    <property type="term" value="F:DNA-directed DNA polymerase activity"/>
    <property type="evidence" value="ECO:0007669"/>
    <property type="project" value="InterPro"/>
</dbReference>
<dbReference type="EMBL" id="MLJW01000487">
    <property type="protein sequence ID" value="OIQ86327.1"/>
    <property type="molecule type" value="Genomic_DNA"/>
</dbReference>
<sequence length="140" mass="16119">MTRIDFYFNVEDKLHQVAQLAGQALSRQRRLLVFVPDAEAATQLEHALCTRMATDFLPCCRRDHALAAETPIVIDWQGVDFPHDDVLINLRLETPPFFSRFKGLVEIVGKDDGDRRDARGRFRFYRDRGYDIRSHDLAGG</sequence>
<dbReference type="Pfam" id="PF04364">
    <property type="entry name" value="DNA_pol3_chi"/>
    <property type="match status" value="1"/>
</dbReference>
<protein>
    <submittedName>
        <fullName evidence="1">DNA polymerase III subunit chi</fullName>
    </submittedName>
</protein>
<dbReference type="GO" id="GO:0003677">
    <property type="term" value="F:DNA binding"/>
    <property type="evidence" value="ECO:0007669"/>
    <property type="project" value="InterPro"/>
</dbReference>
<gene>
    <name evidence="1" type="ORF">GALL_318310</name>
</gene>
<dbReference type="SUPFAM" id="SSF102400">
    <property type="entry name" value="DNA polymerase III chi subunit"/>
    <property type="match status" value="1"/>
</dbReference>
<dbReference type="AlphaFoldDB" id="A0A1J5R2P5"/>